<dbReference type="GO" id="GO:0016791">
    <property type="term" value="F:phosphatase activity"/>
    <property type="evidence" value="ECO:0007669"/>
    <property type="project" value="TreeGrafter"/>
</dbReference>
<dbReference type="InterPro" id="IPR000150">
    <property type="entry name" value="Cof"/>
</dbReference>
<dbReference type="GO" id="GO:0005829">
    <property type="term" value="C:cytosol"/>
    <property type="evidence" value="ECO:0007669"/>
    <property type="project" value="TreeGrafter"/>
</dbReference>
<dbReference type="Pfam" id="PF08282">
    <property type="entry name" value="Hydrolase_3"/>
    <property type="match status" value="1"/>
</dbReference>
<evidence type="ECO:0000313" key="1">
    <source>
        <dbReference type="EMBL" id="CCO45221.1"/>
    </source>
</evidence>
<dbReference type="SFLD" id="SFLDS00003">
    <property type="entry name" value="Haloacid_Dehalogenase"/>
    <property type="match status" value="1"/>
</dbReference>
<protein>
    <submittedName>
        <fullName evidence="1">HAD superfamily hydrolase-like, type 3</fullName>
    </submittedName>
</protein>
<dbReference type="InterPro" id="IPR036412">
    <property type="entry name" value="HAD-like_sf"/>
</dbReference>
<evidence type="ECO:0000313" key="2">
    <source>
        <dbReference type="Proteomes" id="UP000018211"/>
    </source>
</evidence>
<dbReference type="NCBIfam" id="TIGR00099">
    <property type="entry name" value="Cof-subfamily"/>
    <property type="match status" value="1"/>
</dbReference>
<reference evidence="1 2" key="1">
    <citation type="journal article" date="2013" name="ISME J.">
        <title>Comparative genomics of pathogenic lineages of Vibrio nigripulchritudo identifies virulence-associated traits.</title>
        <authorList>
            <person name="Goudenege D."/>
            <person name="Labreuche Y."/>
            <person name="Krin E."/>
            <person name="Ansquer D."/>
            <person name="Mangenot S."/>
            <person name="Calteau A."/>
            <person name="Medigue C."/>
            <person name="Mazel D."/>
            <person name="Polz M.F."/>
            <person name="Le Roux F."/>
        </authorList>
    </citation>
    <scope>NUCLEOTIDE SEQUENCE [LARGE SCALE GENOMIC DNA]</scope>
    <source>
        <strain evidence="1 2">SOn1</strain>
    </source>
</reference>
<dbReference type="SUPFAM" id="SSF56784">
    <property type="entry name" value="HAD-like"/>
    <property type="match status" value="1"/>
</dbReference>
<dbReference type="InterPro" id="IPR006379">
    <property type="entry name" value="HAD-SF_hydro_IIB"/>
</dbReference>
<keyword evidence="1" id="KW-0378">Hydrolase</keyword>
<dbReference type="InterPro" id="IPR023214">
    <property type="entry name" value="HAD_sf"/>
</dbReference>
<organism evidence="1 2">
    <name type="scientific">Vibrio nigripulchritudo SOn1</name>
    <dbReference type="NCBI Taxonomy" id="1238450"/>
    <lineage>
        <taxon>Bacteria</taxon>
        <taxon>Pseudomonadati</taxon>
        <taxon>Pseudomonadota</taxon>
        <taxon>Gammaproteobacteria</taxon>
        <taxon>Vibrionales</taxon>
        <taxon>Vibrionaceae</taxon>
        <taxon>Vibrio</taxon>
    </lineage>
</organism>
<dbReference type="AlphaFoldDB" id="A0AAV2VKK6"/>
<name>A0AAV2VKK6_9VIBR</name>
<dbReference type="SFLD" id="SFLDG01140">
    <property type="entry name" value="C2.B:_Phosphomannomutase_and_P"/>
    <property type="match status" value="1"/>
</dbReference>
<dbReference type="PANTHER" id="PTHR10000:SF58">
    <property type="entry name" value="PYRIDOXAL PHOSPHATE PHOSPHATASE YBHA"/>
    <property type="match status" value="1"/>
</dbReference>
<dbReference type="PROSITE" id="PS01229">
    <property type="entry name" value="COF_2"/>
    <property type="match status" value="1"/>
</dbReference>
<dbReference type="RefSeq" id="WP_022610796.1">
    <property type="nucleotide sequence ID" value="NZ_LK391965.1"/>
</dbReference>
<dbReference type="GO" id="GO:0000287">
    <property type="term" value="F:magnesium ion binding"/>
    <property type="evidence" value="ECO:0007669"/>
    <property type="project" value="TreeGrafter"/>
</dbReference>
<gene>
    <name evidence="1" type="ORF">VIBNISOn1_1420021</name>
</gene>
<dbReference type="EMBL" id="CAOF01000049">
    <property type="protein sequence ID" value="CCO45221.1"/>
    <property type="molecule type" value="Genomic_DNA"/>
</dbReference>
<comment type="caution">
    <text evidence="1">The sequence shown here is derived from an EMBL/GenBank/DDBJ whole genome shotgun (WGS) entry which is preliminary data.</text>
</comment>
<dbReference type="Proteomes" id="UP000018211">
    <property type="component" value="Unassembled WGS sequence"/>
</dbReference>
<accession>A0AAV2VKK6</accession>
<dbReference type="PROSITE" id="PS01228">
    <property type="entry name" value="COF_1"/>
    <property type="match status" value="1"/>
</dbReference>
<dbReference type="Gene3D" id="3.40.50.1000">
    <property type="entry name" value="HAD superfamily/HAD-like"/>
    <property type="match status" value="1"/>
</dbReference>
<dbReference type="PANTHER" id="PTHR10000">
    <property type="entry name" value="PHOSPHOSERINE PHOSPHATASE"/>
    <property type="match status" value="1"/>
</dbReference>
<dbReference type="Gene3D" id="3.30.1240.10">
    <property type="match status" value="1"/>
</dbReference>
<sequence>MSKLLALDMDGTLLTDRRDIPSSVINAIRVLKNRCHVMLVTGRHHTAALPYYSQLQLDTPTICCNGTYVYDYAQAKVLSHSDIDKELALEFLFIAEHYQLELVVYVDEMMVYHKSSKSGHMRSLQLWADNIKRSIRPQIKPCNSFKAVIHNANHVWKFVVEGNSPQMEKFMGHPLINQHFIGERSWINRIDFARKGNTKGAALATHIEKLGLTWNDVIAVGDSYNDLSMLVTAGVGVAMKNSEPAIQEASNRVTKSTNNEGGVLEIITELLQQTDSYRRIAL</sequence>
<dbReference type="NCBIfam" id="TIGR01484">
    <property type="entry name" value="HAD-SF-IIB"/>
    <property type="match status" value="1"/>
</dbReference>
<proteinExistence type="predicted"/>
<dbReference type="CDD" id="cd07516">
    <property type="entry name" value="HAD_Pase"/>
    <property type="match status" value="1"/>
</dbReference>